<feature type="domain" description="Major facilitator superfamily (MFS) profile" evidence="6">
    <location>
        <begin position="4"/>
        <end position="265"/>
    </location>
</feature>
<feature type="transmembrane region" description="Helical" evidence="5">
    <location>
        <begin position="124"/>
        <end position="143"/>
    </location>
</feature>
<dbReference type="GO" id="GO:0006820">
    <property type="term" value="P:monoatomic anion transport"/>
    <property type="evidence" value="ECO:0007669"/>
    <property type="project" value="TreeGrafter"/>
</dbReference>
<keyword evidence="4 5" id="KW-0472">Membrane</keyword>
<dbReference type="SUPFAM" id="SSF103473">
    <property type="entry name" value="MFS general substrate transporter"/>
    <property type="match status" value="1"/>
</dbReference>
<feature type="transmembrane region" description="Helical" evidence="5">
    <location>
        <begin position="20"/>
        <end position="42"/>
    </location>
</feature>
<evidence type="ECO:0000313" key="8">
    <source>
        <dbReference type="Proteomes" id="UP000677054"/>
    </source>
</evidence>
<evidence type="ECO:0000256" key="4">
    <source>
        <dbReference type="ARBA" id="ARBA00023136"/>
    </source>
</evidence>
<evidence type="ECO:0000259" key="6">
    <source>
        <dbReference type="PROSITE" id="PS50850"/>
    </source>
</evidence>
<dbReference type="Gene3D" id="1.20.1250.20">
    <property type="entry name" value="MFS general substrate transporter like domains"/>
    <property type="match status" value="1"/>
</dbReference>
<dbReference type="AlphaFoldDB" id="A0A7R9A8F9"/>
<dbReference type="InterPro" id="IPR020846">
    <property type="entry name" value="MFS_dom"/>
</dbReference>
<organism evidence="7">
    <name type="scientific">Darwinula stevensoni</name>
    <dbReference type="NCBI Taxonomy" id="69355"/>
    <lineage>
        <taxon>Eukaryota</taxon>
        <taxon>Metazoa</taxon>
        <taxon>Ecdysozoa</taxon>
        <taxon>Arthropoda</taxon>
        <taxon>Crustacea</taxon>
        <taxon>Oligostraca</taxon>
        <taxon>Ostracoda</taxon>
        <taxon>Podocopa</taxon>
        <taxon>Podocopida</taxon>
        <taxon>Darwinulocopina</taxon>
        <taxon>Darwinuloidea</taxon>
        <taxon>Darwinulidae</taxon>
        <taxon>Darwinula</taxon>
    </lineage>
</organism>
<sequence>MTGVIPIRYLLAVLNSLGHAIIYGLRVNLSVAIVAMVNYTAVTRATAEADRNATECGHVDVTVETPPEARRRTAFNRGLSTSLDGPLEWDSRVQGYILGAYFWGYIVAQIPGGRLSEAFSAKHLFGFGVMLNVVGTVLSPVASKSGYPWLILLRIIKGFGGGVTVPATHVLLAHWSPPVERSTLASIVYSGVSLGTVLSLTLSGAMASELGWESVFYFQGGLGVVWYALWLLLVTDHPRTHPFISDREREFIQESLGKATGGVGT</sequence>
<evidence type="ECO:0000256" key="1">
    <source>
        <dbReference type="ARBA" id="ARBA00004141"/>
    </source>
</evidence>
<feature type="transmembrane region" description="Helical" evidence="5">
    <location>
        <begin position="149"/>
        <end position="172"/>
    </location>
</feature>
<comment type="subcellular location">
    <subcellularLocation>
        <location evidence="1">Membrane</location>
        <topology evidence="1">Multi-pass membrane protein</topology>
    </subcellularLocation>
</comment>
<keyword evidence="3 5" id="KW-1133">Transmembrane helix</keyword>
<keyword evidence="2 5" id="KW-0812">Transmembrane</keyword>
<dbReference type="PANTHER" id="PTHR11662">
    <property type="entry name" value="SOLUTE CARRIER FAMILY 17"/>
    <property type="match status" value="1"/>
</dbReference>
<dbReference type="InterPro" id="IPR036259">
    <property type="entry name" value="MFS_trans_sf"/>
</dbReference>
<evidence type="ECO:0000256" key="2">
    <source>
        <dbReference type="ARBA" id="ARBA00022692"/>
    </source>
</evidence>
<accession>A0A7R9A8F9</accession>
<dbReference type="EMBL" id="LR901798">
    <property type="protein sequence ID" value="CAD7249416.1"/>
    <property type="molecule type" value="Genomic_DNA"/>
</dbReference>
<feature type="transmembrane region" description="Helical" evidence="5">
    <location>
        <begin position="215"/>
        <end position="234"/>
    </location>
</feature>
<dbReference type="GO" id="GO:0016020">
    <property type="term" value="C:membrane"/>
    <property type="evidence" value="ECO:0007669"/>
    <property type="project" value="UniProtKB-SubCell"/>
</dbReference>
<keyword evidence="8" id="KW-1185">Reference proteome</keyword>
<gene>
    <name evidence="7" type="ORF">DSTB1V02_LOCUS9213</name>
</gene>
<evidence type="ECO:0000256" key="5">
    <source>
        <dbReference type="SAM" id="Phobius"/>
    </source>
</evidence>
<dbReference type="EMBL" id="CAJPEV010002281">
    <property type="protein sequence ID" value="CAG0896381.1"/>
    <property type="molecule type" value="Genomic_DNA"/>
</dbReference>
<proteinExistence type="predicted"/>
<feature type="transmembrane region" description="Helical" evidence="5">
    <location>
        <begin position="184"/>
        <end position="203"/>
    </location>
</feature>
<dbReference type="Pfam" id="PF07690">
    <property type="entry name" value="MFS_1"/>
    <property type="match status" value="1"/>
</dbReference>
<name>A0A7R9A8F9_9CRUS</name>
<dbReference type="InterPro" id="IPR011701">
    <property type="entry name" value="MFS"/>
</dbReference>
<dbReference type="OrthoDB" id="2985014at2759"/>
<evidence type="ECO:0000313" key="7">
    <source>
        <dbReference type="EMBL" id="CAD7249416.1"/>
    </source>
</evidence>
<dbReference type="PROSITE" id="PS50850">
    <property type="entry name" value="MFS"/>
    <property type="match status" value="1"/>
</dbReference>
<dbReference type="PANTHER" id="PTHR11662:SF457">
    <property type="entry name" value="MAJOR FACILITATOR SUPERFAMILY TRANSPORTER 3"/>
    <property type="match status" value="1"/>
</dbReference>
<protein>
    <recommendedName>
        <fullName evidence="6">Major facilitator superfamily (MFS) profile domain-containing protein</fullName>
    </recommendedName>
</protein>
<dbReference type="InterPro" id="IPR050382">
    <property type="entry name" value="MFS_Na/Anion_cotransporter"/>
</dbReference>
<feature type="non-terminal residue" evidence="7">
    <location>
        <position position="1"/>
    </location>
</feature>
<dbReference type="Proteomes" id="UP000677054">
    <property type="component" value="Unassembled WGS sequence"/>
</dbReference>
<reference evidence="7" key="1">
    <citation type="submission" date="2020-11" db="EMBL/GenBank/DDBJ databases">
        <authorList>
            <person name="Tran Van P."/>
        </authorList>
    </citation>
    <scope>NUCLEOTIDE SEQUENCE</scope>
</reference>
<evidence type="ECO:0000256" key="3">
    <source>
        <dbReference type="ARBA" id="ARBA00022989"/>
    </source>
</evidence>
<dbReference type="GO" id="GO:0022857">
    <property type="term" value="F:transmembrane transporter activity"/>
    <property type="evidence" value="ECO:0007669"/>
    <property type="project" value="InterPro"/>
</dbReference>